<accession>A0A4U5NAE3</accession>
<evidence type="ECO:0000259" key="1">
    <source>
        <dbReference type="Pfam" id="PF00078"/>
    </source>
</evidence>
<dbReference type="AlphaFoldDB" id="A0A4U5NAE3"/>
<dbReference type="STRING" id="43335.A0A4U5NAE3"/>
<dbReference type="EMBL" id="RCHU01001067">
    <property type="protein sequence ID" value="TKR79420.1"/>
    <property type="molecule type" value="Genomic_DNA"/>
</dbReference>
<reference evidence="2" key="1">
    <citation type="submission" date="2018-10" db="EMBL/GenBank/DDBJ databases">
        <title>Population genomic analysis revealed the cold adaptation of white poplar.</title>
        <authorList>
            <person name="Liu Y.-J."/>
        </authorList>
    </citation>
    <scope>NUCLEOTIDE SEQUENCE [LARGE SCALE GENOMIC DNA]</scope>
    <source>
        <strain evidence="2">PAL-ZL1</strain>
    </source>
</reference>
<organism evidence="2">
    <name type="scientific">Populus alba</name>
    <name type="common">White poplar</name>
    <dbReference type="NCBI Taxonomy" id="43335"/>
    <lineage>
        <taxon>Eukaryota</taxon>
        <taxon>Viridiplantae</taxon>
        <taxon>Streptophyta</taxon>
        <taxon>Embryophyta</taxon>
        <taxon>Tracheophyta</taxon>
        <taxon>Spermatophyta</taxon>
        <taxon>Magnoliopsida</taxon>
        <taxon>eudicotyledons</taxon>
        <taxon>Gunneridae</taxon>
        <taxon>Pentapetalae</taxon>
        <taxon>rosids</taxon>
        <taxon>fabids</taxon>
        <taxon>Malpighiales</taxon>
        <taxon>Salicaceae</taxon>
        <taxon>Saliceae</taxon>
        <taxon>Populus</taxon>
    </lineage>
</organism>
<dbReference type="PANTHER" id="PTHR46890:SF48">
    <property type="entry name" value="RNA-DIRECTED DNA POLYMERASE"/>
    <property type="match status" value="1"/>
</dbReference>
<protein>
    <recommendedName>
        <fullName evidence="1">Reverse transcriptase domain-containing protein</fullName>
    </recommendedName>
</protein>
<dbReference type="PANTHER" id="PTHR46890">
    <property type="entry name" value="NON-LTR RETROLELEMENT REVERSE TRANSCRIPTASE-LIKE PROTEIN-RELATED"/>
    <property type="match status" value="1"/>
</dbReference>
<proteinExistence type="predicted"/>
<comment type="caution">
    <text evidence="2">The sequence shown here is derived from an EMBL/GenBank/DDBJ whole genome shotgun (WGS) entry which is preliminary data.</text>
</comment>
<dbReference type="InterPro" id="IPR043502">
    <property type="entry name" value="DNA/RNA_pol_sf"/>
</dbReference>
<dbReference type="InterPro" id="IPR052343">
    <property type="entry name" value="Retrotransposon-Effector_Assoc"/>
</dbReference>
<dbReference type="SUPFAM" id="SSF56672">
    <property type="entry name" value="DNA/RNA polymerases"/>
    <property type="match status" value="1"/>
</dbReference>
<dbReference type="InterPro" id="IPR000477">
    <property type="entry name" value="RT_dom"/>
</dbReference>
<sequence length="219" mass="25294">MNTKFFHTLTKTRRRRNKIYGLFLPNGSWCFNDNILQVEAVSFYKSLFCSNDYVELNALEDVVVPRLLSKRVVELAKPITKEEVGIALRSMGSYKAPSKDGFHALFLKKYWDMVGDDDVWRLVYSAFKNGSFNQDIVETLVVLILESERPTTFKQFRPISLCNVIYKLITKVLVNRLRPFLDDLIGPLQSNFIPGHSTSNNALIAQKVIMHFMYKTRGK</sequence>
<evidence type="ECO:0000313" key="2">
    <source>
        <dbReference type="EMBL" id="TKR79420.1"/>
    </source>
</evidence>
<feature type="domain" description="Reverse transcriptase" evidence="1">
    <location>
        <begin position="154"/>
        <end position="200"/>
    </location>
</feature>
<gene>
    <name evidence="2" type="ORF">D5086_0000272600</name>
</gene>
<dbReference type="Pfam" id="PF00078">
    <property type="entry name" value="RVT_1"/>
    <property type="match status" value="1"/>
</dbReference>
<name>A0A4U5NAE3_POPAL</name>